<feature type="compositionally biased region" description="Polar residues" evidence="3">
    <location>
        <begin position="536"/>
        <end position="545"/>
    </location>
</feature>
<feature type="compositionally biased region" description="Low complexity" evidence="3">
    <location>
        <begin position="552"/>
        <end position="566"/>
    </location>
</feature>
<dbReference type="GO" id="GO:0030170">
    <property type="term" value="F:pyridoxal phosphate binding"/>
    <property type="evidence" value="ECO:0007669"/>
    <property type="project" value="InterPro"/>
</dbReference>
<dbReference type="Proteomes" id="UP000319731">
    <property type="component" value="Unassembled WGS sequence"/>
</dbReference>
<evidence type="ECO:0000313" key="5">
    <source>
        <dbReference type="Proteomes" id="UP000319731"/>
    </source>
</evidence>
<feature type="compositionally biased region" description="Polar residues" evidence="3">
    <location>
        <begin position="1"/>
        <end position="10"/>
    </location>
</feature>
<feature type="compositionally biased region" description="Basic and acidic residues" evidence="3">
    <location>
        <begin position="55"/>
        <end position="66"/>
    </location>
</feature>
<feature type="compositionally biased region" description="Polar residues" evidence="3">
    <location>
        <begin position="192"/>
        <end position="207"/>
    </location>
</feature>
<dbReference type="OrthoDB" id="425114at2759"/>
<evidence type="ECO:0000256" key="3">
    <source>
        <dbReference type="SAM" id="MobiDB-lite"/>
    </source>
</evidence>
<keyword evidence="2" id="KW-0808">Transferase</keyword>
<feature type="compositionally biased region" description="Polar residues" evidence="3">
    <location>
        <begin position="35"/>
        <end position="53"/>
    </location>
</feature>
<sequence length="1351" mass="146971">MAPTPRSTSLVPDIDPWQDEAPEPLVLTISTPVLATPRASVSNEWGHATSSWDAGSDRHELDEHHKSSTRSSHRNSVASISSNGSHKASSVKTGIASNQDVWSSQHSRSPPISPESQKSPTWNTANSKTGESGHYVEPVAAAAPVAAPLTTHAAPKIRMPADSDDEDDVPAGISAWRPSVDWRNTEAELATNKASGNEKTFRSNWSWSKKEEAKRLESINTAAAANDRMSRSEPEPVRSPYEYQQQQYQQQQYQQQQYQLQQPNETYQSITRKSEPKRPEIPRPMQPKFGVGFGSSKKSSSNSSASTPAAPTPLSPVNIKPAAAPVVRTEDSKRFSNNSAKSPQDREPEVHGVKRVSSEEWQEDDAEESEQDWEEDSRVSSVNGKVAVAEESIPDWFANGGSPPTNDWTDVESPTTGKLKPSNSSRKDDYVDTTAIATPTILNPSPMTSPLVPNGLTSPTNPTASISPSHFQDLLEPGFLGIPSTTTFASTMSSGPMPSAEDIDRLFGTIYTEDVKPKQPEPVINVVKKDVKKPSLKNQQQTATPPITPIVSPKKGSPNNSNSQLLVSLSSDNADDEATLVSPTSIGRDHPEYLSIYHALPIFQVVASSASHAPAKGAVLGALARSAATLSSIKGEVIPKSRRGDGGIRQVFCTFISDEGVQHAQGHLPASVVVESLLKSDVKVSDQSMLTAIQTKLSSSHSLCSGRPGILFLDTPRGFNDPAPSGTLQSIAYRPLRLPIILVGGNDVSSIISTYESGRIRGYDVVAILIEDVNESVLEVVEQNVDGGVIVECFPPMPTLSSSIIKTTDNDDLTTSIDDEATEKETKWAAAVGDIADVVVADLIAGHCRRVENLSDLAERGRRRLWWPNIQHMTLGHVIGIESEMDQGIISYKAPTKDESAQDVTSPTGTSTFWLDATAGGRMTWTSANHRLALSLASAASRYGSTALSAATTEPAVVLAEKLAWSVGKQWSSRVFYTDSGKDAIEVGLKMAIRYYESINREERWARDDVWNGTWEVIGIVGGGVNDSAAPSILNRRDNWYTGRGHWFNAPYIVYKDGKYHVRIPAEVSLKVVRPDSLIFDSVDDVFKISRDNSILMALYLQHIHRELSHLAARGRRFGALLIPSVLVQSTDSSMKVIDPLFQRALARAVRSSDRNHFNRGTSLPVVMDETFSGLYRLGVRSGWEWIDVKPDVLCLGNTLGFMGAVLASREVFKSFTGVAEIALYVAQNYAGNPVSCQMALANLADLSRSPMWDDRTERFKQFWDAEDIARLSKLPIVEGAVGVGTVLVVHFNPVDDQNVLASIVAARLRDERIIADVAPFGVSLIVNPSSSKDVAKSLVVGLYRALQKCI</sequence>
<dbReference type="Pfam" id="PF00202">
    <property type="entry name" value="Aminotran_3"/>
    <property type="match status" value="1"/>
</dbReference>
<dbReference type="InterPro" id="IPR005814">
    <property type="entry name" value="Aminotrans_3"/>
</dbReference>
<feature type="region of interest" description="Disordered" evidence="3">
    <location>
        <begin position="531"/>
        <end position="566"/>
    </location>
</feature>
<dbReference type="EMBL" id="QEAO01000028">
    <property type="protein sequence ID" value="TPX32649.1"/>
    <property type="molecule type" value="Genomic_DNA"/>
</dbReference>
<feature type="region of interest" description="Disordered" evidence="3">
    <location>
        <begin position="154"/>
        <end position="429"/>
    </location>
</feature>
<reference evidence="4 5" key="1">
    <citation type="journal article" date="2019" name="Sci. Rep.">
        <title>Comparative genomics of chytrid fungi reveal insights into the obligate biotrophic and pathogenic lifestyle of Synchytrium endobioticum.</title>
        <authorList>
            <person name="van de Vossenberg B.T.L.H."/>
            <person name="Warris S."/>
            <person name="Nguyen H.D.T."/>
            <person name="van Gent-Pelzer M.P.E."/>
            <person name="Joly D.L."/>
            <person name="van de Geest H.C."/>
            <person name="Bonants P.J.M."/>
            <person name="Smith D.S."/>
            <person name="Levesque C.A."/>
            <person name="van der Lee T.A.J."/>
        </authorList>
    </citation>
    <scope>NUCLEOTIDE SEQUENCE [LARGE SCALE GENOMIC DNA]</scope>
    <source>
        <strain evidence="4 5">JEL517</strain>
    </source>
</reference>
<feature type="compositionally biased region" description="Basic and acidic residues" evidence="3">
    <location>
        <begin position="272"/>
        <end position="281"/>
    </location>
</feature>
<feature type="compositionally biased region" description="Polar residues" evidence="3">
    <location>
        <begin position="402"/>
        <end position="424"/>
    </location>
</feature>
<dbReference type="GO" id="GO:0005739">
    <property type="term" value="C:mitochondrion"/>
    <property type="evidence" value="ECO:0007669"/>
    <property type="project" value="TreeGrafter"/>
</dbReference>
<dbReference type="STRING" id="1806994.A0A507C0S5"/>
<dbReference type="GeneID" id="42005506"/>
<dbReference type="PANTHER" id="PTHR42684:SF3">
    <property type="entry name" value="ADENOSYLMETHIONINE-8-AMINO-7-OXONONANOATE AMINOTRANSFERASE"/>
    <property type="match status" value="1"/>
</dbReference>
<feature type="region of interest" description="Disordered" evidence="3">
    <location>
        <begin position="35"/>
        <end position="139"/>
    </location>
</feature>
<dbReference type="GO" id="GO:0004141">
    <property type="term" value="F:dethiobiotin synthase activity"/>
    <property type="evidence" value="ECO:0007669"/>
    <property type="project" value="TreeGrafter"/>
</dbReference>
<comment type="caution">
    <text evidence="4">The sequence shown here is derived from an EMBL/GenBank/DDBJ whole genome shotgun (WGS) entry which is preliminary data.</text>
</comment>
<feature type="compositionally biased region" description="Basic and acidic residues" evidence="3">
    <location>
        <begin position="343"/>
        <end position="358"/>
    </location>
</feature>
<dbReference type="GO" id="GO:0004015">
    <property type="term" value="F:adenosylmethionine-8-amino-7-oxononanoate transaminase activity"/>
    <property type="evidence" value="ECO:0007669"/>
    <property type="project" value="TreeGrafter"/>
</dbReference>
<feature type="compositionally biased region" description="Polar residues" evidence="3">
    <location>
        <begin position="74"/>
        <end position="130"/>
    </location>
</feature>
<dbReference type="InterPro" id="IPR015424">
    <property type="entry name" value="PyrdxlP-dep_Trfase"/>
</dbReference>
<dbReference type="Gene3D" id="3.40.640.10">
    <property type="entry name" value="Type I PLP-dependent aspartate aminotransferase-like (Major domain)"/>
    <property type="match status" value="1"/>
</dbReference>
<feature type="compositionally biased region" description="Low complexity" evidence="3">
    <location>
        <begin position="243"/>
        <end position="262"/>
    </location>
</feature>
<keyword evidence="1" id="KW-0032">Aminotransferase</keyword>
<feature type="compositionally biased region" description="Low complexity" evidence="3">
    <location>
        <begin position="295"/>
        <end position="309"/>
    </location>
</feature>
<proteinExistence type="predicted"/>
<dbReference type="GO" id="GO:0009102">
    <property type="term" value="P:biotin biosynthetic process"/>
    <property type="evidence" value="ECO:0007669"/>
    <property type="project" value="TreeGrafter"/>
</dbReference>
<name>A0A507C0S5_9FUNG</name>
<keyword evidence="5" id="KW-1185">Reference proteome</keyword>
<dbReference type="InterPro" id="IPR027417">
    <property type="entry name" value="P-loop_NTPase"/>
</dbReference>
<dbReference type="RefSeq" id="XP_031023827.1">
    <property type="nucleotide sequence ID" value="XM_031170209.1"/>
</dbReference>
<evidence type="ECO:0000256" key="1">
    <source>
        <dbReference type="ARBA" id="ARBA00022576"/>
    </source>
</evidence>
<dbReference type="PANTHER" id="PTHR42684">
    <property type="entry name" value="ADENOSYLMETHIONINE-8-AMINO-7-OXONONANOATE AMINOTRANSFERASE"/>
    <property type="match status" value="1"/>
</dbReference>
<protein>
    <submittedName>
        <fullName evidence="4">Uncharacterized protein</fullName>
    </submittedName>
</protein>
<dbReference type="SUPFAM" id="SSF53383">
    <property type="entry name" value="PLP-dependent transferases"/>
    <property type="match status" value="1"/>
</dbReference>
<feature type="compositionally biased region" description="Acidic residues" evidence="3">
    <location>
        <begin position="360"/>
        <end position="375"/>
    </location>
</feature>
<evidence type="ECO:0000256" key="2">
    <source>
        <dbReference type="ARBA" id="ARBA00022679"/>
    </source>
</evidence>
<gene>
    <name evidence="4" type="ORF">SmJEL517_g04281</name>
</gene>
<feature type="region of interest" description="Disordered" evidence="3">
    <location>
        <begin position="1"/>
        <end position="23"/>
    </location>
</feature>
<evidence type="ECO:0000313" key="4">
    <source>
        <dbReference type="EMBL" id="TPX32649.1"/>
    </source>
</evidence>
<feature type="compositionally biased region" description="Basic and acidic residues" evidence="3">
    <location>
        <begin position="208"/>
        <end position="217"/>
    </location>
</feature>
<organism evidence="4 5">
    <name type="scientific">Synchytrium microbalum</name>
    <dbReference type="NCBI Taxonomy" id="1806994"/>
    <lineage>
        <taxon>Eukaryota</taxon>
        <taxon>Fungi</taxon>
        <taxon>Fungi incertae sedis</taxon>
        <taxon>Chytridiomycota</taxon>
        <taxon>Chytridiomycota incertae sedis</taxon>
        <taxon>Chytridiomycetes</taxon>
        <taxon>Synchytriales</taxon>
        <taxon>Synchytriaceae</taxon>
        <taxon>Synchytrium</taxon>
    </lineage>
</organism>
<dbReference type="InterPro" id="IPR015421">
    <property type="entry name" value="PyrdxlP-dep_Trfase_major"/>
</dbReference>
<accession>A0A507C0S5</accession>
<dbReference type="Gene3D" id="3.40.50.300">
    <property type="entry name" value="P-loop containing nucleotide triphosphate hydrolases"/>
    <property type="match status" value="1"/>
</dbReference>